<accession>A0ABU2FZ29</accession>
<keyword evidence="3" id="KW-1185">Reference proteome</keyword>
<evidence type="ECO:0000313" key="3">
    <source>
        <dbReference type="Proteomes" id="UP001254813"/>
    </source>
</evidence>
<reference evidence="2 3" key="1">
    <citation type="submission" date="2022-06" db="EMBL/GenBank/DDBJ databases">
        <title>Halogeometricum sp. a new haloarchaeum isolate from saline soil.</title>
        <authorList>
            <person name="Strakova D."/>
            <person name="Galisteo C."/>
            <person name="Sanchez-Porro C."/>
            <person name="Ventosa A."/>
        </authorList>
    </citation>
    <scope>NUCLEOTIDE SEQUENCE [LARGE SCALE GENOMIC DNA]</scope>
    <source>
        <strain evidence="3">S3BR25-2</strain>
    </source>
</reference>
<dbReference type="RefSeq" id="WP_310927293.1">
    <property type="nucleotide sequence ID" value="NZ_JAMQOQ010000001.1"/>
</dbReference>
<sequence length="73" mass="8064">MLETLREHIFPVTFVLYGAIAVLNYLDGDIFMTVGWGVAAAIAASLVWYTYLYDEPGEERAEETESEEGAGSN</sequence>
<proteinExistence type="predicted"/>
<feature type="transmembrane region" description="Helical" evidence="1">
    <location>
        <begin position="32"/>
        <end position="52"/>
    </location>
</feature>
<name>A0ABU2FZ29_9EURY</name>
<keyword evidence="1" id="KW-0472">Membrane</keyword>
<evidence type="ECO:0000313" key="2">
    <source>
        <dbReference type="EMBL" id="MDS0293481.1"/>
    </source>
</evidence>
<comment type="caution">
    <text evidence="2">The sequence shown here is derived from an EMBL/GenBank/DDBJ whole genome shotgun (WGS) entry which is preliminary data.</text>
</comment>
<evidence type="ECO:0000256" key="1">
    <source>
        <dbReference type="SAM" id="Phobius"/>
    </source>
</evidence>
<keyword evidence="1" id="KW-1133">Transmembrane helix</keyword>
<dbReference type="EMBL" id="JAMQOQ010000001">
    <property type="protein sequence ID" value="MDS0293481.1"/>
    <property type="molecule type" value="Genomic_DNA"/>
</dbReference>
<protein>
    <submittedName>
        <fullName evidence="2">Uncharacterized protein</fullName>
    </submittedName>
</protein>
<gene>
    <name evidence="2" type="ORF">NDI79_04745</name>
</gene>
<feature type="transmembrane region" description="Helical" evidence="1">
    <location>
        <begin position="9"/>
        <end position="26"/>
    </location>
</feature>
<organism evidence="2 3">
    <name type="scientific">Halogeometricum luteum</name>
    <dbReference type="NCBI Taxonomy" id="2950537"/>
    <lineage>
        <taxon>Archaea</taxon>
        <taxon>Methanobacteriati</taxon>
        <taxon>Methanobacteriota</taxon>
        <taxon>Stenosarchaea group</taxon>
        <taxon>Halobacteria</taxon>
        <taxon>Halobacteriales</taxon>
        <taxon>Haloferacaceae</taxon>
        <taxon>Halogeometricum</taxon>
    </lineage>
</organism>
<keyword evidence="1" id="KW-0812">Transmembrane</keyword>
<dbReference type="Proteomes" id="UP001254813">
    <property type="component" value="Unassembled WGS sequence"/>
</dbReference>